<evidence type="ECO:0000256" key="2">
    <source>
        <dbReference type="ARBA" id="ARBA00004236"/>
    </source>
</evidence>
<evidence type="ECO:0000313" key="15">
    <source>
        <dbReference type="Proteomes" id="UP001370490"/>
    </source>
</evidence>
<sequence length="186" mass="20427">MGELIGLLKVTVVQGKRLAVRDFKSSDPYVIVKLGNQTAKTKVIYSCLNPVWNEELTFSLTNPAGVLNMEVFDKDRFKADDKMGRAHVNLQPIVSAARLSKILQVSSGETTLRKVIPDGENCLVRESSISCIDGEVVQVAWLRLSEVESGEIELKIKLVDSSNPTSAPHGTEELMLANRNSESGKK</sequence>
<evidence type="ECO:0000256" key="4">
    <source>
        <dbReference type="ARBA" id="ARBA00022475"/>
    </source>
</evidence>
<evidence type="ECO:0000256" key="7">
    <source>
        <dbReference type="ARBA" id="ARBA00022837"/>
    </source>
</evidence>
<keyword evidence="7" id="KW-0106">Calcium</keyword>
<proteinExistence type="inferred from homology"/>
<dbReference type="PANTHER" id="PTHR45933">
    <property type="entry name" value="PROTEIN C2-DOMAIN ABA-RELATED 4"/>
    <property type="match status" value="1"/>
</dbReference>
<keyword evidence="4" id="KW-1003">Cell membrane</keyword>
<dbReference type="Proteomes" id="UP001370490">
    <property type="component" value="Unassembled WGS sequence"/>
</dbReference>
<comment type="caution">
    <text evidence="14">The sequence shown here is derived from an EMBL/GenBank/DDBJ whole genome shotgun (WGS) entry which is preliminary data.</text>
</comment>
<keyword evidence="3" id="KW-0343">GTPase activation</keyword>
<evidence type="ECO:0000256" key="1">
    <source>
        <dbReference type="ARBA" id="ARBA00004123"/>
    </source>
</evidence>
<dbReference type="Gene3D" id="2.60.40.150">
    <property type="entry name" value="C2 domain"/>
    <property type="match status" value="1"/>
</dbReference>
<name>A0AAN8ULU5_9MAGN</name>
<evidence type="ECO:0000256" key="9">
    <source>
        <dbReference type="ARBA" id="ARBA00023136"/>
    </source>
</evidence>
<dbReference type="PRINTS" id="PR00360">
    <property type="entry name" value="C2DOMAIN"/>
</dbReference>
<dbReference type="GO" id="GO:0008289">
    <property type="term" value="F:lipid binding"/>
    <property type="evidence" value="ECO:0007669"/>
    <property type="project" value="UniProtKB-KW"/>
</dbReference>
<dbReference type="GO" id="GO:0005096">
    <property type="term" value="F:GTPase activator activity"/>
    <property type="evidence" value="ECO:0007669"/>
    <property type="project" value="UniProtKB-KW"/>
</dbReference>
<evidence type="ECO:0000256" key="10">
    <source>
        <dbReference type="ARBA" id="ARBA00023242"/>
    </source>
</evidence>
<dbReference type="PANTHER" id="PTHR45933:SF6">
    <property type="entry name" value="PROTEIN C2-DOMAIN ABA-RELATED 11"/>
    <property type="match status" value="1"/>
</dbReference>
<evidence type="ECO:0000256" key="8">
    <source>
        <dbReference type="ARBA" id="ARBA00023121"/>
    </source>
</evidence>
<dbReference type="AlphaFoldDB" id="A0AAN8ULU5"/>
<evidence type="ECO:0000256" key="3">
    <source>
        <dbReference type="ARBA" id="ARBA00022468"/>
    </source>
</evidence>
<keyword evidence="8" id="KW-0446">Lipid-binding</keyword>
<evidence type="ECO:0000256" key="5">
    <source>
        <dbReference type="ARBA" id="ARBA00022682"/>
    </source>
</evidence>
<dbReference type="CDD" id="cd04038">
    <property type="entry name" value="C2_ArfGAP"/>
    <property type="match status" value="1"/>
</dbReference>
<dbReference type="GO" id="GO:0005634">
    <property type="term" value="C:nucleus"/>
    <property type="evidence" value="ECO:0007669"/>
    <property type="project" value="UniProtKB-SubCell"/>
</dbReference>
<dbReference type="EMBL" id="JBAMMX010000023">
    <property type="protein sequence ID" value="KAK6917885.1"/>
    <property type="molecule type" value="Genomic_DNA"/>
</dbReference>
<feature type="domain" description="C2" evidence="13">
    <location>
        <begin position="1"/>
        <end position="103"/>
    </location>
</feature>
<keyword evidence="9" id="KW-0472">Membrane</keyword>
<keyword evidence="5" id="KW-0938">Abscisic acid signaling pathway</keyword>
<evidence type="ECO:0000256" key="11">
    <source>
        <dbReference type="ARBA" id="ARBA00024037"/>
    </source>
</evidence>
<keyword evidence="10" id="KW-0539">Nucleus</keyword>
<reference evidence="14 15" key="1">
    <citation type="submission" date="2023-12" db="EMBL/GenBank/DDBJ databases">
        <title>A high-quality genome assembly for Dillenia turbinata (Dilleniales).</title>
        <authorList>
            <person name="Chanderbali A."/>
        </authorList>
    </citation>
    <scope>NUCLEOTIDE SEQUENCE [LARGE SCALE GENOMIC DNA]</scope>
    <source>
        <strain evidence="14">LSX21</strain>
        <tissue evidence="14">Leaf</tissue>
    </source>
</reference>
<evidence type="ECO:0000256" key="12">
    <source>
        <dbReference type="SAM" id="MobiDB-lite"/>
    </source>
</evidence>
<gene>
    <name evidence="14" type="ORF">RJ641_018636</name>
</gene>
<dbReference type="SMART" id="SM00239">
    <property type="entry name" value="C2"/>
    <property type="match status" value="1"/>
</dbReference>
<dbReference type="Pfam" id="PF00168">
    <property type="entry name" value="C2"/>
    <property type="match status" value="1"/>
</dbReference>
<comment type="subcellular location">
    <subcellularLocation>
        <location evidence="2">Cell membrane</location>
    </subcellularLocation>
    <subcellularLocation>
        <location evidence="1">Nucleus</location>
    </subcellularLocation>
</comment>
<keyword evidence="6" id="KW-0479">Metal-binding</keyword>
<evidence type="ECO:0000313" key="14">
    <source>
        <dbReference type="EMBL" id="KAK6917885.1"/>
    </source>
</evidence>
<evidence type="ECO:0000259" key="13">
    <source>
        <dbReference type="PROSITE" id="PS50004"/>
    </source>
</evidence>
<accession>A0AAN8ULU5</accession>
<dbReference type="GO" id="GO:0046872">
    <property type="term" value="F:metal ion binding"/>
    <property type="evidence" value="ECO:0007669"/>
    <property type="project" value="UniProtKB-KW"/>
</dbReference>
<dbReference type="InterPro" id="IPR000008">
    <property type="entry name" value="C2_dom"/>
</dbReference>
<comment type="similarity">
    <text evidence="11">Belongs to the plant CAR protein family.</text>
</comment>
<feature type="region of interest" description="Disordered" evidence="12">
    <location>
        <begin position="162"/>
        <end position="186"/>
    </location>
</feature>
<evidence type="ECO:0000256" key="6">
    <source>
        <dbReference type="ARBA" id="ARBA00022723"/>
    </source>
</evidence>
<keyword evidence="15" id="KW-1185">Reference proteome</keyword>
<dbReference type="SUPFAM" id="SSF49562">
    <property type="entry name" value="C2 domain (Calcium/lipid-binding domain, CaLB)"/>
    <property type="match status" value="1"/>
</dbReference>
<dbReference type="PROSITE" id="PS50004">
    <property type="entry name" value="C2"/>
    <property type="match status" value="1"/>
</dbReference>
<protein>
    <submittedName>
        <fullName evidence="14">C2 domain</fullName>
    </submittedName>
</protein>
<organism evidence="14 15">
    <name type="scientific">Dillenia turbinata</name>
    <dbReference type="NCBI Taxonomy" id="194707"/>
    <lineage>
        <taxon>Eukaryota</taxon>
        <taxon>Viridiplantae</taxon>
        <taxon>Streptophyta</taxon>
        <taxon>Embryophyta</taxon>
        <taxon>Tracheophyta</taxon>
        <taxon>Spermatophyta</taxon>
        <taxon>Magnoliopsida</taxon>
        <taxon>eudicotyledons</taxon>
        <taxon>Gunneridae</taxon>
        <taxon>Pentapetalae</taxon>
        <taxon>Dilleniales</taxon>
        <taxon>Dilleniaceae</taxon>
        <taxon>Dillenia</taxon>
    </lineage>
</organism>
<dbReference type="GO" id="GO:0005886">
    <property type="term" value="C:plasma membrane"/>
    <property type="evidence" value="ECO:0007669"/>
    <property type="project" value="UniProtKB-SubCell"/>
</dbReference>
<dbReference type="GO" id="GO:0009738">
    <property type="term" value="P:abscisic acid-activated signaling pathway"/>
    <property type="evidence" value="ECO:0007669"/>
    <property type="project" value="UniProtKB-KW"/>
</dbReference>
<dbReference type="InterPro" id="IPR044562">
    <property type="entry name" value="CAR1-11"/>
</dbReference>
<dbReference type="InterPro" id="IPR035892">
    <property type="entry name" value="C2_domain_sf"/>
</dbReference>